<accession>A5KIU3</accession>
<protein>
    <submittedName>
        <fullName evidence="1">Uncharacterized protein</fullName>
    </submittedName>
</protein>
<reference evidence="1 2" key="1">
    <citation type="submission" date="2007-03" db="EMBL/GenBank/DDBJ databases">
        <authorList>
            <person name="Fulton L."/>
            <person name="Clifton S."/>
            <person name="Fulton B."/>
            <person name="Xu J."/>
            <person name="Minx P."/>
            <person name="Pepin K.H."/>
            <person name="Johnson M."/>
            <person name="Thiruvilangam P."/>
            <person name="Bhonagiri V."/>
            <person name="Nash W.E."/>
            <person name="Mardis E.R."/>
            <person name="Wilson R.K."/>
        </authorList>
    </citation>
    <scope>NUCLEOTIDE SEQUENCE [LARGE SCALE GENOMIC DNA]</scope>
    <source>
        <strain evidence="1 2">ATCC 27756</strain>
    </source>
</reference>
<dbReference type="AlphaFoldDB" id="A5KIU3"/>
<dbReference type="Proteomes" id="UP000003577">
    <property type="component" value="Unassembled WGS sequence"/>
</dbReference>
<dbReference type="EMBL" id="AAVP02000001">
    <property type="protein sequence ID" value="EDK25246.1"/>
    <property type="molecule type" value="Genomic_DNA"/>
</dbReference>
<reference evidence="1 2" key="2">
    <citation type="submission" date="2007-04" db="EMBL/GenBank/DDBJ databases">
        <title>Draft genome sequence of Ruminococcus torques (ATCC 27756).</title>
        <authorList>
            <person name="Sudarsanam P."/>
            <person name="Ley R."/>
            <person name="Guruge J."/>
            <person name="Turnbaugh P.J."/>
            <person name="Mahowald M."/>
            <person name="Liep D."/>
            <person name="Gordon J."/>
        </authorList>
    </citation>
    <scope>NUCLEOTIDE SEQUENCE [LARGE SCALE GENOMIC DNA]</scope>
    <source>
        <strain evidence="1 2">ATCC 27756</strain>
    </source>
</reference>
<dbReference type="PaxDb" id="411460-RUMTOR_00139"/>
<proteinExistence type="predicted"/>
<sequence>METGADAGRPVPDKAVQHVLYGMVAVFIRHDRERRCHLFLAGQAIVLLKIEKQILHVCIRQGAGIPAPAQIPHNVHPVSQEVQPDRPAQERVMAEHRPAVADGVGGLALLGDGEAFPHLRGALLRR</sequence>
<comment type="caution">
    <text evidence="1">The sequence shown here is derived from an EMBL/GenBank/DDBJ whole genome shotgun (WGS) entry which is preliminary data.</text>
</comment>
<organism evidence="1 2">
    <name type="scientific">[Ruminococcus] torques ATCC 27756</name>
    <dbReference type="NCBI Taxonomy" id="411460"/>
    <lineage>
        <taxon>Bacteria</taxon>
        <taxon>Bacillati</taxon>
        <taxon>Bacillota</taxon>
        <taxon>Clostridia</taxon>
        <taxon>Lachnospirales</taxon>
        <taxon>Lachnospiraceae</taxon>
        <taxon>Mediterraneibacter</taxon>
    </lineage>
</organism>
<evidence type="ECO:0000313" key="1">
    <source>
        <dbReference type="EMBL" id="EDK25246.1"/>
    </source>
</evidence>
<dbReference type="HOGENOM" id="CLU_1979953_0_0_9"/>
<evidence type="ECO:0000313" key="2">
    <source>
        <dbReference type="Proteomes" id="UP000003577"/>
    </source>
</evidence>
<gene>
    <name evidence="1" type="ORF">RUMTOR_00139</name>
</gene>
<name>A5KIU3_9FIRM</name>